<sequence length="187" mass="20043">MSVKPEEITAIVNDFNEPGSLAPTGLYLGGTKYMVIQDNPKKVDHLLKLEGAKERLHLFKANLLEECSFDAAVVGCEGVSDTTSPFFHAVTDPQAELIDLAVIGTLNVLTSCSKASSVKRLVTEELGMNLDNVELEMLGSFEKKAAIYKCNVAGNPAVVTRLVDSMTDNLRATRAEATDVGIAVLDG</sequence>
<keyword evidence="2" id="KW-1185">Reference proteome</keyword>
<dbReference type="Proteomes" id="UP001055811">
    <property type="component" value="Linkage Group LG09"/>
</dbReference>
<evidence type="ECO:0000313" key="1">
    <source>
        <dbReference type="EMBL" id="KAI3689320.1"/>
    </source>
</evidence>
<organism evidence="1 2">
    <name type="scientific">Cichorium intybus</name>
    <name type="common">Chicory</name>
    <dbReference type="NCBI Taxonomy" id="13427"/>
    <lineage>
        <taxon>Eukaryota</taxon>
        <taxon>Viridiplantae</taxon>
        <taxon>Streptophyta</taxon>
        <taxon>Embryophyta</taxon>
        <taxon>Tracheophyta</taxon>
        <taxon>Spermatophyta</taxon>
        <taxon>Magnoliopsida</taxon>
        <taxon>eudicotyledons</taxon>
        <taxon>Gunneridae</taxon>
        <taxon>Pentapetalae</taxon>
        <taxon>asterids</taxon>
        <taxon>campanulids</taxon>
        <taxon>Asterales</taxon>
        <taxon>Asteraceae</taxon>
        <taxon>Cichorioideae</taxon>
        <taxon>Cichorieae</taxon>
        <taxon>Cichoriinae</taxon>
        <taxon>Cichorium</taxon>
    </lineage>
</organism>
<proteinExistence type="predicted"/>
<comment type="caution">
    <text evidence="1">The sequence shown here is derived from an EMBL/GenBank/DDBJ whole genome shotgun (WGS) entry which is preliminary data.</text>
</comment>
<gene>
    <name evidence="1" type="ORF">L2E82_47274</name>
</gene>
<accession>A0ACB8YZ74</accession>
<dbReference type="EMBL" id="CM042017">
    <property type="protein sequence ID" value="KAI3689320.1"/>
    <property type="molecule type" value="Genomic_DNA"/>
</dbReference>
<name>A0ACB8YZ74_CICIN</name>
<reference evidence="1 2" key="2">
    <citation type="journal article" date="2022" name="Mol. Ecol. Resour.">
        <title>The genomes of chicory, endive, great burdock and yacon provide insights into Asteraceae paleo-polyploidization history and plant inulin production.</title>
        <authorList>
            <person name="Fan W."/>
            <person name="Wang S."/>
            <person name="Wang H."/>
            <person name="Wang A."/>
            <person name="Jiang F."/>
            <person name="Liu H."/>
            <person name="Zhao H."/>
            <person name="Xu D."/>
            <person name="Zhang Y."/>
        </authorList>
    </citation>
    <scope>NUCLEOTIDE SEQUENCE [LARGE SCALE GENOMIC DNA]</scope>
    <source>
        <strain evidence="2">cv. Punajuju</strain>
        <tissue evidence="1">Leaves</tissue>
    </source>
</reference>
<reference evidence="2" key="1">
    <citation type="journal article" date="2022" name="Mol. Ecol. Resour.">
        <title>The genomes of chicory, endive, great burdock and yacon provide insights into Asteraceae palaeo-polyploidization history and plant inulin production.</title>
        <authorList>
            <person name="Fan W."/>
            <person name="Wang S."/>
            <person name="Wang H."/>
            <person name="Wang A."/>
            <person name="Jiang F."/>
            <person name="Liu H."/>
            <person name="Zhao H."/>
            <person name="Xu D."/>
            <person name="Zhang Y."/>
        </authorList>
    </citation>
    <scope>NUCLEOTIDE SEQUENCE [LARGE SCALE GENOMIC DNA]</scope>
    <source>
        <strain evidence="2">cv. Punajuju</strain>
    </source>
</reference>
<protein>
    <submittedName>
        <fullName evidence="1">Uncharacterized protein</fullName>
    </submittedName>
</protein>
<evidence type="ECO:0000313" key="2">
    <source>
        <dbReference type="Proteomes" id="UP001055811"/>
    </source>
</evidence>